<dbReference type="Proteomes" id="UP000183447">
    <property type="component" value="Unassembled WGS sequence"/>
</dbReference>
<reference evidence="9 10" key="1">
    <citation type="submission" date="2016-11" db="EMBL/GenBank/DDBJ databases">
        <authorList>
            <person name="Jaros S."/>
            <person name="Januszkiewicz K."/>
            <person name="Wedrychowicz H."/>
        </authorList>
    </citation>
    <scope>NUCLEOTIDE SEQUENCE [LARGE SCALE GENOMIC DNA]</scope>
    <source>
        <strain evidence="9 10">ATCC 23634</strain>
    </source>
</reference>
<evidence type="ECO:0000256" key="3">
    <source>
        <dbReference type="ARBA" id="ARBA00012865"/>
    </source>
</evidence>
<keyword evidence="10" id="KW-1185">Reference proteome</keyword>
<dbReference type="Pfam" id="PF00905">
    <property type="entry name" value="Transpeptidase"/>
    <property type="match status" value="1"/>
</dbReference>
<keyword evidence="5" id="KW-0378">Hydrolase</keyword>
<dbReference type="InterPro" id="IPR050515">
    <property type="entry name" value="Beta-lactam/transpept"/>
</dbReference>
<comment type="similarity">
    <text evidence="2">Belongs to the class-D beta-lactamase family.</text>
</comment>
<dbReference type="GO" id="GO:0046677">
    <property type="term" value="P:response to antibiotic"/>
    <property type="evidence" value="ECO:0007669"/>
    <property type="project" value="UniProtKB-KW"/>
</dbReference>
<dbReference type="GO" id="GO:0008800">
    <property type="term" value="F:beta-lactamase activity"/>
    <property type="evidence" value="ECO:0007669"/>
    <property type="project" value="UniProtKB-EC"/>
</dbReference>
<gene>
    <name evidence="9" type="ORF">SAMN02983003_3072</name>
</gene>
<dbReference type="GO" id="GO:0071555">
    <property type="term" value="P:cell wall organization"/>
    <property type="evidence" value="ECO:0007669"/>
    <property type="project" value="TreeGrafter"/>
</dbReference>
<feature type="chain" id="PRO_5012205150" description="beta-lactamase" evidence="7">
    <location>
        <begin position="25"/>
        <end position="267"/>
    </location>
</feature>
<keyword evidence="4 7" id="KW-0732">Signal</keyword>
<dbReference type="RefSeq" id="WP_244545355.1">
    <property type="nucleotide sequence ID" value="NZ_FPKU01000003.1"/>
</dbReference>
<feature type="domain" description="Penicillin-binding protein transpeptidase" evidence="8">
    <location>
        <begin position="42"/>
        <end position="247"/>
    </location>
</feature>
<dbReference type="NCBIfam" id="NF000270">
    <property type="entry name" value="bla_class_D_alt"/>
    <property type="match status" value="1"/>
</dbReference>
<evidence type="ECO:0000256" key="5">
    <source>
        <dbReference type="ARBA" id="ARBA00022801"/>
    </source>
</evidence>
<dbReference type="InterPro" id="IPR012338">
    <property type="entry name" value="Beta-lactam/transpept-like"/>
</dbReference>
<dbReference type="InterPro" id="IPR001460">
    <property type="entry name" value="PCN-bd_Tpept"/>
</dbReference>
<dbReference type="EC" id="3.5.2.6" evidence="3"/>
<evidence type="ECO:0000256" key="6">
    <source>
        <dbReference type="ARBA" id="ARBA00023251"/>
    </source>
</evidence>
<dbReference type="PANTHER" id="PTHR30627:SF6">
    <property type="entry name" value="BETA-LACTAMASE YBXI-RELATED"/>
    <property type="match status" value="1"/>
</dbReference>
<dbReference type="SUPFAM" id="SSF56601">
    <property type="entry name" value="beta-lactamase/transpeptidase-like"/>
    <property type="match status" value="1"/>
</dbReference>
<evidence type="ECO:0000256" key="7">
    <source>
        <dbReference type="SAM" id="SignalP"/>
    </source>
</evidence>
<dbReference type="Gene3D" id="3.40.710.10">
    <property type="entry name" value="DD-peptidase/beta-lactamase superfamily"/>
    <property type="match status" value="1"/>
</dbReference>
<organism evidence="9 10">
    <name type="scientific">Devosia enhydra</name>
    <dbReference type="NCBI Taxonomy" id="665118"/>
    <lineage>
        <taxon>Bacteria</taxon>
        <taxon>Pseudomonadati</taxon>
        <taxon>Pseudomonadota</taxon>
        <taxon>Alphaproteobacteria</taxon>
        <taxon>Hyphomicrobiales</taxon>
        <taxon>Devosiaceae</taxon>
        <taxon>Devosia</taxon>
    </lineage>
</organism>
<keyword evidence="6" id="KW-0046">Antibiotic resistance</keyword>
<evidence type="ECO:0000256" key="2">
    <source>
        <dbReference type="ARBA" id="ARBA00007898"/>
    </source>
</evidence>
<dbReference type="AlphaFoldDB" id="A0A1K2I2C4"/>
<name>A0A1K2I2C4_9HYPH</name>
<comment type="catalytic activity">
    <reaction evidence="1">
        <text>a beta-lactam + H2O = a substituted beta-amino acid</text>
        <dbReference type="Rhea" id="RHEA:20401"/>
        <dbReference type="ChEBI" id="CHEBI:15377"/>
        <dbReference type="ChEBI" id="CHEBI:35627"/>
        <dbReference type="ChEBI" id="CHEBI:140347"/>
        <dbReference type="EC" id="3.5.2.6"/>
    </reaction>
</comment>
<sequence length="267" mass="28517">MKPALLLTALVLVVTIAAGLPARAATLCTLVADARSGVIRHQSGTCDEPVTPASTFKIALAVLGFEAGILTADDAPVMTIRPGEPDWGGPAWHRPVDPRAWMTHSVVWYSQRIAASLGAQRLEAGARRLGYGNADFAGDPGKDNGLQRAWISSSLLISPREQVAFLAALATDALPVDRASMALARSIVETNAAGGWTLHGKTGSAYPRRADGSLDRARGWGWYVGWAERDGQLLTFARLAQDERRESVSGGLRARESLIVDWVGLVR</sequence>
<evidence type="ECO:0000259" key="8">
    <source>
        <dbReference type="Pfam" id="PF00905"/>
    </source>
</evidence>
<feature type="signal peptide" evidence="7">
    <location>
        <begin position="1"/>
        <end position="24"/>
    </location>
</feature>
<evidence type="ECO:0000256" key="4">
    <source>
        <dbReference type="ARBA" id="ARBA00022729"/>
    </source>
</evidence>
<dbReference type="GO" id="GO:0008658">
    <property type="term" value="F:penicillin binding"/>
    <property type="evidence" value="ECO:0007669"/>
    <property type="project" value="InterPro"/>
</dbReference>
<dbReference type="PANTHER" id="PTHR30627">
    <property type="entry name" value="PEPTIDOGLYCAN D,D-TRANSPEPTIDASE"/>
    <property type="match status" value="1"/>
</dbReference>
<evidence type="ECO:0000256" key="1">
    <source>
        <dbReference type="ARBA" id="ARBA00001526"/>
    </source>
</evidence>
<accession>A0A1K2I2C4</accession>
<proteinExistence type="inferred from homology"/>
<dbReference type="STRING" id="665118.SAMN02983003_3072"/>
<protein>
    <recommendedName>
        <fullName evidence="3">beta-lactamase</fullName>
        <ecNumber evidence="3">3.5.2.6</ecNumber>
    </recommendedName>
</protein>
<dbReference type="EMBL" id="FPKU01000003">
    <property type="protein sequence ID" value="SFZ85900.1"/>
    <property type="molecule type" value="Genomic_DNA"/>
</dbReference>
<evidence type="ECO:0000313" key="9">
    <source>
        <dbReference type="EMBL" id="SFZ85900.1"/>
    </source>
</evidence>
<dbReference type="GO" id="GO:0005886">
    <property type="term" value="C:plasma membrane"/>
    <property type="evidence" value="ECO:0007669"/>
    <property type="project" value="TreeGrafter"/>
</dbReference>
<evidence type="ECO:0000313" key="10">
    <source>
        <dbReference type="Proteomes" id="UP000183447"/>
    </source>
</evidence>